<evidence type="ECO:0000256" key="1">
    <source>
        <dbReference type="ARBA" id="ARBA00004496"/>
    </source>
</evidence>
<dbReference type="Gene3D" id="1.10.730.10">
    <property type="entry name" value="Isoleucyl-tRNA Synthetase, Domain 1"/>
    <property type="match status" value="1"/>
</dbReference>
<feature type="domain" description="Valyl-tRNA synthetase tRNA-binding arm" evidence="13">
    <location>
        <begin position="837"/>
        <end position="900"/>
    </location>
</feature>
<feature type="binding site" evidence="10">
    <location>
        <position position="537"/>
    </location>
    <ligand>
        <name>ATP</name>
        <dbReference type="ChEBI" id="CHEBI:30616"/>
    </ligand>
</feature>
<evidence type="ECO:0000256" key="6">
    <source>
        <dbReference type="ARBA" id="ARBA00022840"/>
    </source>
</evidence>
<dbReference type="GO" id="GO:0005524">
    <property type="term" value="F:ATP binding"/>
    <property type="evidence" value="ECO:0007669"/>
    <property type="project" value="UniProtKB-UniRule"/>
</dbReference>
<dbReference type="AlphaFoldDB" id="H5SBQ2"/>
<feature type="short sequence motif" description="'KMSKS' region" evidence="10">
    <location>
        <begin position="534"/>
        <end position="538"/>
    </location>
</feature>
<dbReference type="InterPro" id="IPR002303">
    <property type="entry name" value="Valyl-tRNA_ligase"/>
</dbReference>
<evidence type="ECO:0000259" key="12">
    <source>
        <dbReference type="Pfam" id="PF08264"/>
    </source>
</evidence>
<dbReference type="InterPro" id="IPR002300">
    <property type="entry name" value="aa-tRNA-synth_Ia"/>
</dbReference>
<reference evidence="14" key="1">
    <citation type="journal article" date="2005" name="Environ. Microbiol.">
        <title>Genetic and functional properties of uncultivated thermophilic crenarchaeotes from a subsurface gold mine as revealed by analysis of genome fragments.</title>
        <authorList>
            <person name="Nunoura T."/>
            <person name="Hirayama H."/>
            <person name="Takami H."/>
            <person name="Oida H."/>
            <person name="Nishi S."/>
            <person name="Shimamura S."/>
            <person name="Suzuki Y."/>
            <person name="Inagaki F."/>
            <person name="Takai K."/>
            <person name="Nealson K.H."/>
            <person name="Horikoshi K."/>
        </authorList>
    </citation>
    <scope>NUCLEOTIDE SEQUENCE</scope>
</reference>
<dbReference type="GO" id="GO:0004832">
    <property type="term" value="F:valine-tRNA ligase activity"/>
    <property type="evidence" value="ECO:0007669"/>
    <property type="project" value="UniProtKB-UniRule"/>
</dbReference>
<accession>H5SBQ2</accession>
<keyword evidence="3 10" id="KW-0963">Cytoplasm</keyword>
<dbReference type="PROSITE" id="PS00178">
    <property type="entry name" value="AA_TRNA_LIGASE_I"/>
    <property type="match status" value="1"/>
</dbReference>
<keyword evidence="7 10" id="KW-0648">Protein biosynthesis</keyword>
<dbReference type="Pfam" id="PF10458">
    <property type="entry name" value="Val_tRNA-synt_C"/>
    <property type="match status" value="1"/>
</dbReference>
<evidence type="ECO:0000259" key="11">
    <source>
        <dbReference type="Pfam" id="PF00133"/>
    </source>
</evidence>
<evidence type="ECO:0000256" key="3">
    <source>
        <dbReference type="ARBA" id="ARBA00022490"/>
    </source>
</evidence>
<evidence type="ECO:0000256" key="4">
    <source>
        <dbReference type="ARBA" id="ARBA00022598"/>
    </source>
</evidence>
<dbReference type="Gene3D" id="3.40.50.620">
    <property type="entry name" value="HUPs"/>
    <property type="match status" value="2"/>
</dbReference>
<reference evidence="14" key="2">
    <citation type="journal article" date="2012" name="PLoS ONE">
        <title>A Deeply Branching Thermophilic Bacterium with an Ancient Acetyl-CoA Pathway Dominates a Subsurface Ecosystem.</title>
        <authorList>
            <person name="Takami H."/>
            <person name="Noguchi H."/>
            <person name="Takaki Y."/>
            <person name="Uchiyama I."/>
            <person name="Toyoda A."/>
            <person name="Nishi S."/>
            <person name="Chee G.-J."/>
            <person name="Arai W."/>
            <person name="Nunoura T."/>
            <person name="Itoh T."/>
            <person name="Hattori M."/>
            <person name="Takai K."/>
        </authorList>
    </citation>
    <scope>NUCLEOTIDE SEQUENCE</scope>
</reference>
<dbReference type="NCBIfam" id="TIGR00422">
    <property type="entry name" value="valS"/>
    <property type="match status" value="1"/>
</dbReference>
<dbReference type="GO" id="GO:0002161">
    <property type="term" value="F:aminoacyl-tRNA deacylase activity"/>
    <property type="evidence" value="ECO:0007669"/>
    <property type="project" value="InterPro"/>
</dbReference>
<comment type="catalytic activity">
    <reaction evidence="9 10">
        <text>tRNA(Val) + L-valine + ATP = L-valyl-tRNA(Val) + AMP + diphosphate</text>
        <dbReference type="Rhea" id="RHEA:10704"/>
        <dbReference type="Rhea" id="RHEA-COMP:9672"/>
        <dbReference type="Rhea" id="RHEA-COMP:9708"/>
        <dbReference type="ChEBI" id="CHEBI:30616"/>
        <dbReference type="ChEBI" id="CHEBI:33019"/>
        <dbReference type="ChEBI" id="CHEBI:57762"/>
        <dbReference type="ChEBI" id="CHEBI:78442"/>
        <dbReference type="ChEBI" id="CHEBI:78537"/>
        <dbReference type="ChEBI" id="CHEBI:456215"/>
        <dbReference type="EC" id="6.1.1.9"/>
    </reaction>
</comment>
<feature type="domain" description="Methionyl/Valyl/Leucyl/Isoleucyl-tRNA synthetase anticodon-binding" evidence="12">
    <location>
        <begin position="629"/>
        <end position="774"/>
    </location>
</feature>
<dbReference type="GO" id="GO:0005829">
    <property type="term" value="C:cytosol"/>
    <property type="evidence" value="ECO:0007669"/>
    <property type="project" value="TreeGrafter"/>
</dbReference>
<dbReference type="InterPro" id="IPR037118">
    <property type="entry name" value="Val-tRNA_synth_C_sf"/>
</dbReference>
<evidence type="ECO:0000256" key="9">
    <source>
        <dbReference type="ARBA" id="ARBA00047552"/>
    </source>
</evidence>
<organism evidence="14">
    <name type="scientific">uncultured Bacteroidota bacterium</name>
    <dbReference type="NCBI Taxonomy" id="152509"/>
    <lineage>
        <taxon>Bacteria</taxon>
        <taxon>Pseudomonadati</taxon>
        <taxon>Bacteroidota</taxon>
        <taxon>environmental samples</taxon>
    </lineage>
</organism>
<comment type="domain">
    <text evidence="10">ValRS has two distinct active sites: one for aminoacylation and one for editing. The misactivated threonine is translocated from the active site to the editing site.</text>
</comment>
<dbReference type="SUPFAM" id="SSF52374">
    <property type="entry name" value="Nucleotidylyl transferase"/>
    <property type="match status" value="1"/>
</dbReference>
<proteinExistence type="inferred from homology"/>
<evidence type="ECO:0000256" key="7">
    <source>
        <dbReference type="ARBA" id="ARBA00022917"/>
    </source>
</evidence>
<dbReference type="NCBIfam" id="NF004349">
    <property type="entry name" value="PRK05729.1"/>
    <property type="match status" value="1"/>
</dbReference>
<dbReference type="CDD" id="cd00817">
    <property type="entry name" value="ValRS_core"/>
    <property type="match status" value="1"/>
</dbReference>
<comment type="subcellular location">
    <subcellularLocation>
        <location evidence="1 10">Cytoplasm</location>
    </subcellularLocation>
</comment>
<evidence type="ECO:0000256" key="8">
    <source>
        <dbReference type="ARBA" id="ARBA00023146"/>
    </source>
</evidence>
<dbReference type="InterPro" id="IPR009008">
    <property type="entry name" value="Val/Leu/Ile-tRNA-synth_edit"/>
</dbReference>
<feature type="domain" description="Aminoacyl-tRNA synthetase class Ia" evidence="11">
    <location>
        <begin position="18"/>
        <end position="573"/>
    </location>
</feature>
<keyword evidence="5 10" id="KW-0547">Nucleotide-binding</keyword>
<dbReference type="InterPro" id="IPR001412">
    <property type="entry name" value="aa-tRNA-synth_I_CS"/>
</dbReference>
<keyword evidence="8 10" id="KW-0030">Aminoacyl-tRNA synthetase</keyword>
<dbReference type="Pfam" id="PF08264">
    <property type="entry name" value="Anticodon_1"/>
    <property type="match status" value="1"/>
</dbReference>
<dbReference type="PANTHER" id="PTHR11946">
    <property type="entry name" value="VALYL-TRNA SYNTHETASES"/>
    <property type="match status" value="1"/>
</dbReference>
<comment type="caution">
    <text evidence="10">Lacks conserved residue(s) required for the propagation of feature annotation.</text>
</comment>
<gene>
    <name evidence="10" type="primary">valS</name>
    <name evidence="14" type="ORF">HGMM_F07E12C35</name>
</gene>
<dbReference type="Gene3D" id="3.90.740.10">
    <property type="entry name" value="Valyl/Leucyl/Isoleucyl-tRNA synthetase, editing domain"/>
    <property type="match status" value="2"/>
</dbReference>
<dbReference type="GO" id="GO:0006438">
    <property type="term" value="P:valyl-tRNA aminoacylation"/>
    <property type="evidence" value="ECO:0007669"/>
    <property type="project" value="UniProtKB-UniRule"/>
</dbReference>
<keyword evidence="4 10" id="KW-0436">Ligase</keyword>
<dbReference type="InterPro" id="IPR010978">
    <property type="entry name" value="tRNA-bd_arm"/>
</dbReference>
<comment type="domain">
    <text evidence="10">The C-terminal coiled-coil domain is crucial for aminoacylation activity.</text>
</comment>
<comment type="subunit">
    <text evidence="2 10">Monomer.</text>
</comment>
<sequence>MQRHFDRHYDPSTVERSWYSEWLRLDLFSCPDETDRPRYSILMPPPNVTGVLTMGHVLNNTIQDLYIRYHRKLGKVACWFPGLDHAGIATQSKVEAEIFRTEGKTRWDLGREEFLKRVWEWKERYGGIILEQLRSLGISCDWKRTLFTMDESASNAVREVFIRLFDAGLIYRGKRIINWSPQLQSALSDEEVVYREVEDTLYTLAYRLEGSETEFLPVATVRPETIFGDVAVAVHPEDERYRHFVGKRVRVPLTERYVPIIADRYVDPTFGTGCLKITPAHDPNDYEIGVRHGLPVLVSIGPDGRLNDVAGRYSGLDRFEARRRIVEDLRSEGLILAEAQYRHNVGFSERSGEPIEPYYSDQWFVRMQPLAEPALEVVLNGTIRFFPEHWVKTYEHWMRNIRDWCISRQLWWGHRIPVYYAPDGRYTAARSIEHAREKLGLGPDAELWQDEDSLDTWFSSWLWMLTTMRWLHDGKTEETPIMRTYLPTDLLVTGPDIIFFWVARMIMASLYFRGVIPFRDVYFTSIIRDDKGRKMSKSLGNSPDPLALIGKYGADAVRYTVLYLAPVGQDVRITVDPVTQDAPQMELGRNFANKLWNAARFLALKADDAGVGSERSPLPAEEELSIAELWIRSRLHATIDAVRDCLERYRINEYVRALYDFFWHDYCDWYIEMLKQRLDATSAVEQKQALVRFALGIFEDALGLLHPLMPFVTEEIWHRLGMRSHEESLCTTLLPAYNPAWRNERVEQQMALLMQIVESFRMLKATASAKPNEQPPAFIRATADSVGVIDAHRVLIGSLARIGEPAILPADDSKPSGALSALVRDIELYLVVGDHVLDRERQRLLAERQRLEHLLSQTRARLSNPHFVERANPDVVERERAKEATLADALEKVLASLQYLSETS</sequence>
<comment type="function">
    <text evidence="10">Catalyzes the attachment of valine to tRNA(Val). As ValRS can inadvertently accommodate and process structurally similar amino acids such as threonine, to avoid such errors, it has a 'posttransfer' editing activity that hydrolyzes mischarged Thr-tRNA(Val) in a tRNA-dependent manner.</text>
</comment>
<dbReference type="HAMAP" id="MF_02004">
    <property type="entry name" value="Val_tRNA_synth_type1"/>
    <property type="match status" value="1"/>
</dbReference>
<evidence type="ECO:0000256" key="10">
    <source>
        <dbReference type="HAMAP-Rule" id="MF_02004"/>
    </source>
</evidence>
<keyword evidence="6 10" id="KW-0067">ATP-binding</keyword>
<dbReference type="InterPro" id="IPR019499">
    <property type="entry name" value="Val-tRNA_synth_tRNA-bd"/>
</dbReference>
<evidence type="ECO:0000256" key="2">
    <source>
        <dbReference type="ARBA" id="ARBA00011245"/>
    </source>
</evidence>
<dbReference type="InterPro" id="IPR013155">
    <property type="entry name" value="M/V/L/I-tRNA-synth_anticd-bd"/>
</dbReference>
<dbReference type="InterPro" id="IPR033705">
    <property type="entry name" value="Anticodon_Ia_Val"/>
</dbReference>
<dbReference type="SUPFAM" id="SSF47323">
    <property type="entry name" value="Anticodon-binding domain of a subclass of class I aminoacyl-tRNA synthetases"/>
    <property type="match status" value="1"/>
</dbReference>
<dbReference type="Pfam" id="PF00133">
    <property type="entry name" value="tRNA-synt_1"/>
    <property type="match status" value="1"/>
</dbReference>
<keyword evidence="10" id="KW-0175">Coiled coil</keyword>
<comment type="similarity">
    <text evidence="10">Belongs to the class-I aminoacyl-tRNA synthetase family. ValS type 1 subfamily.</text>
</comment>
<dbReference type="PANTHER" id="PTHR11946:SF93">
    <property type="entry name" value="VALINE--TRNA LIGASE, CHLOROPLASTIC_MITOCHONDRIAL 2"/>
    <property type="match status" value="1"/>
</dbReference>
<dbReference type="EMBL" id="AP011661">
    <property type="protein sequence ID" value="BAL53588.1"/>
    <property type="molecule type" value="Genomic_DNA"/>
</dbReference>
<dbReference type="SUPFAM" id="SSF50677">
    <property type="entry name" value="ValRS/IleRS/LeuRS editing domain"/>
    <property type="match status" value="1"/>
</dbReference>
<evidence type="ECO:0000259" key="13">
    <source>
        <dbReference type="Pfam" id="PF10458"/>
    </source>
</evidence>
<protein>
    <recommendedName>
        <fullName evidence="10">Valine--tRNA ligase</fullName>
        <ecNumber evidence="10">6.1.1.9</ecNumber>
    </recommendedName>
    <alternativeName>
        <fullName evidence="10">Valyl-tRNA synthetase</fullName>
        <shortName evidence="10">ValRS</shortName>
    </alternativeName>
</protein>
<dbReference type="InterPro" id="IPR009080">
    <property type="entry name" value="tRNAsynth_Ia_anticodon-bd"/>
</dbReference>
<dbReference type="EC" id="6.1.1.9" evidence="10"/>
<evidence type="ECO:0000256" key="5">
    <source>
        <dbReference type="ARBA" id="ARBA00022741"/>
    </source>
</evidence>
<dbReference type="Gene3D" id="1.10.287.380">
    <property type="entry name" value="Valyl-tRNA synthetase, C-terminal domain"/>
    <property type="match status" value="1"/>
</dbReference>
<dbReference type="FunFam" id="3.40.50.620:FF:000032">
    <property type="entry name" value="Valine--tRNA ligase"/>
    <property type="match status" value="1"/>
</dbReference>
<dbReference type="InterPro" id="IPR014729">
    <property type="entry name" value="Rossmann-like_a/b/a_fold"/>
</dbReference>
<name>H5SBQ2_9BACT</name>
<evidence type="ECO:0000313" key="14">
    <source>
        <dbReference type="EMBL" id="BAL53588.1"/>
    </source>
</evidence>
<dbReference type="SUPFAM" id="SSF46589">
    <property type="entry name" value="tRNA-binding arm"/>
    <property type="match status" value="1"/>
</dbReference>
<dbReference type="PRINTS" id="PR00986">
    <property type="entry name" value="TRNASYNTHVAL"/>
</dbReference>
<dbReference type="CDD" id="cd07962">
    <property type="entry name" value="Anticodon_Ia_Val"/>
    <property type="match status" value="1"/>
</dbReference>